<keyword evidence="1" id="KW-1133">Transmembrane helix</keyword>
<dbReference type="Proteomes" id="UP000282483">
    <property type="component" value="Chromosome"/>
</dbReference>
<keyword evidence="1" id="KW-0472">Membrane</keyword>
<gene>
    <name evidence="2" type="ORF">RVIR1_13690</name>
</gene>
<reference evidence="2 3" key="1">
    <citation type="submission" date="2017-03" db="EMBL/GenBank/DDBJ databases">
        <title>The genome sequence of Candidatus Rickettsiella viridis.</title>
        <authorList>
            <person name="Nikoh N."/>
            <person name="Tsuchida T."/>
            <person name="Yamaguchi K."/>
            <person name="Maeda T."/>
            <person name="Shigenobu S."/>
            <person name="Fukatsu T."/>
        </authorList>
    </citation>
    <scope>NUCLEOTIDE SEQUENCE [LARGE SCALE GENOMIC DNA]</scope>
    <source>
        <strain evidence="2 3">Ap-RA04</strain>
    </source>
</reference>
<feature type="transmembrane region" description="Helical" evidence="1">
    <location>
        <begin position="283"/>
        <end position="304"/>
    </location>
</feature>
<evidence type="ECO:0000313" key="3">
    <source>
        <dbReference type="Proteomes" id="UP000282483"/>
    </source>
</evidence>
<accession>A0A2Z5UXA4</accession>
<dbReference type="AlphaFoldDB" id="A0A2Z5UXA4"/>
<name>A0A2Z5UXA4_9COXI</name>
<dbReference type="EMBL" id="AP018005">
    <property type="protein sequence ID" value="BBB15815.1"/>
    <property type="molecule type" value="Genomic_DNA"/>
</dbReference>
<feature type="transmembrane region" description="Helical" evidence="1">
    <location>
        <begin position="28"/>
        <end position="47"/>
    </location>
</feature>
<feature type="transmembrane region" description="Helical" evidence="1">
    <location>
        <begin position="310"/>
        <end position="334"/>
    </location>
</feature>
<protein>
    <submittedName>
        <fullName evidence="2">Uncharacterized protein</fullName>
    </submittedName>
</protein>
<feature type="transmembrane region" description="Helical" evidence="1">
    <location>
        <begin position="118"/>
        <end position="139"/>
    </location>
</feature>
<feature type="transmembrane region" description="Helical" evidence="1">
    <location>
        <begin position="185"/>
        <end position="218"/>
    </location>
</feature>
<feature type="transmembrane region" description="Helical" evidence="1">
    <location>
        <begin position="145"/>
        <end position="165"/>
    </location>
</feature>
<evidence type="ECO:0000313" key="2">
    <source>
        <dbReference type="EMBL" id="BBB15815.1"/>
    </source>
</evidence>
<sequence>MLKNSWGIGLSRLHKIKDKLSKLDNERLAIGAVSMLGLSLLLPLLIVTPGLLESEWFLNLLSVPAEYASFIAGGAYIGRLINLLTAQETKNEQKTKVSTLLNTEALMSRRIGPQEKQFTPVGMLLGMGLAVACIALHVAVPFLNIFSYFAYFLFILGYACALGGLFNRLGSSIDGTRLRQEKKAILVGAIVGLLVSLSLIAMLITTGALPFVAVAGISKAFFDLFVLHKVLFSLAFVLSITSTAASFFDYFSKAYCFLKYHGLGAQDELLNERIKARKHEYRGAFLGVVMGCLLTLTIIAGLALTGGLAVAPIAVCATLFMITITSTSVIAALFSRIGRVIDGVMRPSNLVIETETTEAEKTNTIEKSKTENKDNANLNQKTLSHLEQVEQTSEITRRHSIAFSEVIKPKLSISLPDLSITSEGAYINIQTRCLRVSSI</sequence>
<organism evidence="2 3">
    <name type="scientific">Candidatus Rickettsiella viridis</name>
    <dbReference type="NCBI Taxonomy" id="676208"/>
    <lineage>
        <taxon>Bacteria</taxon>
        <taxon>Pseudomonadati</taxon>
        <taxon>Pseudomonadota</taxon>
        <taxon>Gammaproteobacteria</taxon>
        <taxon>Legionellales</taxon>
        <taxon>Coxiellaceae</taxon>
        <taxon>Rickettsiella</taxon>
    </lineage>
</organism>
<dbReference type="KEGG" id="rvi:RVIR1_13690"/>
<keyword evidence="3" id="KW-1185">Reference proteome</keyword>
<proteinExistence type="predicted"/>
<evidence type="ECO:0000256" key="1">
    <source>
        <dbReference type="SAM" id="Phobius"/>
    </source>
</evidence>
<keyword evidence="1" id="KW-0812">Transmembrane</keyword>
<feature type="transmembrane region" description="Helical" evidence="1">
    <location>
        <begin position="230"/>
        <end position="251"/>
    </location>
</feature>
<feature type="transmembrane region" description="Helical" evidence="1">
    <location>
        <begin position="67"/>
        <end position="86"/>
    </location>
</feature>